<dbReference type="PANTHER" id="PTHR32227">
    <property type="entry name" value="GLUCAN ENDO-1,3-BETA-GLUCOSIDASE BG1-RELATED-RELATED"/>
    <property type="match status" value="1"/>
</dbReference>
<dbReference type="InterPro" id="IPR000490">
    <property type="entry name" value="Glyco_hydro_17"/>
</dbReference>
<dbReference type="EMBL" id="KV012816">
    <property type="protein sequence ID" value="KZV24432.1"/>
    <property type="molecule type" value="Genomic_DNA"/>
</dbReference>
<sequence>MFDATVDAFIYTMEREGFVGVPAVVVETGWPTDGGEATSVENARAYGENVVTRALDNVGTPKRPGVGVEVF</sequence>
<accession>A0A2Z7AYX9</accession>
<dbReference type="InterPro" id="IPR044965">
    <property type="entry name" value="Glyco_hydro_17_plant"/>
</dbReference>
<comment type="similarity">
    <text evidence="1 4">Belongs to the glycosyl hydrolase 17 family.</text>
</comment>
<evidence type="ECO:0000256" key="2">
    <source>
        <dbReference type="ARBA" id="ARBA00022801"/>
    </source>
</evidence>
<evidence type="ECO:0000256" key="1">
    <source>
        <dbReference type="ARBA" id="ARBA00008773"/>
    </source>
</evidence>
<evidence type="ECO:0000256" key="4">
    <source>
        <dbReference type="RuleBase" id="RU004335"/>
    </source>
</evidence>
<keyword evidence="2" id="KW-0378">Hydrolase</keyword>
<keyword evidence="6" id="KW-1185">Reference proteome</keyword>
<proteinExistence type="inferred from homology"/>
<organism evidence="5 6">
    <name type="scientific">Dorcoceras hygrometricum</name>
    <dbReference type="NCBI Taxonomy" id="472368"/>
    <lineage>
        <taxon>Eukaryota</taxon>
        <taxon>Viridiplantae</taxon>
        <taxon>Streptophyta</taxon>
        <taxon>Embryophyta</taxon>
        <taxon>Tracheophyta</taxon>
        <taxon>Spermatophyta</taxon>
        <taxon>Magnoliopsida</taxon>
        <taxon>eudicotyledons</taxon>
        <taxon>Gunneridae</taxon>
        <taxon>Pentapetalae</taxon>
        <taxon>asterids</taxon>
        <taxon>lamiids</taxon>
        <taxon>Lamiales</taxon>
        <taxon>Gesneriaceae</taxon>
        <taxon>Didymocarpoideae</taxon>
        <taxon>Trichosporeae</taxon>
        <taxon>Loxocarpinae</taxon>
        <taxon>Dorcoceras</taxon>
    </lineage>
</organism>
<dbReference type="AlphaFoldDB" id="A0A2Z7AYX9"/>
<dbReference type="Gene3D" id="3.20.20.80">
    <property type="entry name" value="Glycosidases"/>
    <property type="match status" value="1"/>
</dbReference>
<dbReference type="GO" id="GO:0004553">
    <property type="term" value="F:hydrolase activity, hydrolyzing O-glycosyl compounds"/>
    <property type="evidence" value="ECO:0007669"/>
    <property type="project" value="InterPro"/>
</dbReference>
<dbReference type="Pfam" id="PF00332">
    <property type="entry name" value="Glyco_hydro_17"/>
    <property type="match status" value="1"/>
</dbReference>
<evidence type="ECO:0000313" key="5">
    <source>
        <dbReference type="EMBL" id="KZV24432.1"/>
    </source>
</evidence>
<dbReference type="OrthoDB" id="941679at2759"/>
<reference evidence="5 6" key="1">
    <citation type="journal article" date="2015" name="Proc. Natl. Acad. Sci. U.S.A.">
        <title>The resurrection genome of Boea hygrometrica: A blueprint for survival of dehydration.</title>
        <authorList>
            <person name="Xiao L."/>
            <person name="Yang G."/>
            <person name="Zhang L."/>
            <person name="Yang X."/>
            <person name="Zhao S."/>
            <person name="Ji Z."/>
            <person name="Zhou Q."/>
            <person name="Hu M."/>
            <person name="Wang Y."/>
            <person name="Chen M."/>
            <person name="Xu Y."/>
            <person name="Jin H."/>
            <person name="Xiao X."/>
            <person name="Hu G."/>
            <person name="Bao F."/>
            <person name="Hu Y."/>
            <person name="Wan P."/>
            <person name="Li L."/>
            <person name="Deng X."/>
            <person name="Kuang T."/>
            <person name="Xiang C."/>
            <person name="Zhu J.K."/>
            <person name="Oliver M.J."/>
            <person name="He Y."/>
        </authorList>
    </citation>
    <scope>NUCLEOTIDE SEQUENCE [LARGE SCALE GENOMIC DNA]</scope>
    <source>
        <strain evidence="6">cv. XS01</strain>
    </source>
</reference>
<gene>
    <name evidence="5" type="ORF">F511_24227</name>
</gene>
<dbReference type="InterPro" id="IPR017853">
    <property type="entry name" value="GH"/>
</dbReference>
<protein>
    <submittedName>
        <fullName evidence="5">Glucan endo-1,3-beta-glucosidase-like</fullName>
    </submittedName>
</protein>
<evidence type="ECO:0000313" key="6">
    <source>
        <dbReference type="Proteomes" id="UP000250235"/>
    </source>
</evidence>
<evidence type="ECO:0000256" key="3">
    <source>
        <dbReference type="ARBA" id="ARBA00023295"/>
    </source>
</evidence>
<dbReference type="SUPFAM" id="SSF51445">
    <property type="entry name" value="(Trans)glycosidases"/>
    <property type="match status" value="1"/>
</dbReference>
<dbReference type="GO" id="GO:0005975">
    <property type="term" value="P:carbohydrate metabolic process"/>
    <property type="evidence" value="ECO:0007669"/>
    <property type="project" value="InterPro"/>
</dbReference>
<dbReference type="Proteomes" id="UP000250235">
    <property type="component" value="Unassembled WGS sequence"/>
</dbReference>
<name>A0A2Z7AYX9_9LAMI</name>
<keyword evidence="3" id="KW-0326">Glycosidase</keyword>